<dbReference type="GO" id="GO:0016849">
    <property type="term" value="F:phosphorus-oxygen lyase activity"/>
    <property type="evidence" value="ECO:0007669"/>
    <property type="project" value="TreeGrafter"/>
</dbReference>
<keyword evidence="4" id="KW-0378">Hydrolase</keyword>
<keyword evidence="3" id="KW-0808">Transferase</keyword>
<organism evidence="8 9">
    <name type="scientific">Oncorhynchus mykiss</name>
    <name type="common">Rainbow trout</name>
    <name type="synonym">Salmo gairdneri</name>
    <dbReference type="NCBI Taxonomy" id="8022"/>
    <lineage>
        <taxon>Eukaryota</taxon>
        <taxon>Metazoa</taxon>
        <taxon>Chordata</taxon>
        <taxon>Craniata</taxon>
        <taxon>Vertebrata</taxon>
        <taxon>Euteleostomi</taxon>
        <taxon>Actinopterygii</taxon>
        <taxon>Neopterygii</taxon>
        <taxon>Teleostei</taxon>
        <taxon>Protacanthopterygii</taxon>
        <taxon>Salmoniformes</taxon>
        <taxon>Salmonidae</taxon>
        <taxon>Salmoninae</taxon>
        <taxon>Oncorhynchus</taxon>
    </lineage>
</organism>
<evidence type="ECO:0000256" key="5">
    <source>
        <dbReference type="ARBA" id="ARBA00023027"/>
    </source>
</evidence>
<dbReference type="Proteomes" id="UP000193380">
    <property type="component" value="Unassembled WGS sequence"/>
</dbReference>
<dbReference type="GO" id="GO:0005886">
    <property type="term" value="C:plasma membrane"/>
    <property type="evidence" value="ECO:0007669"/>
    <property type="project" value="TreeGrafter"/>
</dbReference>
<dbReference type="Gene3D" id="3.40.50.720">
    <property type="entry name" value="NAD(P)-binding Rossmann-like Domain"/>
    <property type="match status" value="1"/>
</dbReference>
<evidence type="ECO:0000256" key="3">
    <source>
        <dbReference type="ARBA" id="ARBA00022679"/>
    </source>
</evidence>
<dbReference type="AlphaFoldDB" id="A0A060VW65"/>
<evidence type="ECO:0000256" key="7">
    <source>
        <dbReference type="SAM" id="SignalP"/>
    </source>
</evidence>
<sequence length="299" mass="32684">MGLCAVLSLVVILAISLGVVHSHALSSSSPSSGSLKKTIIDKCEAFIQNNKSSSANNCQKIWSAFQQAFVGRDPCNVPMEAYDPLIHTVIQDPVCNRMLFWSKTKKIVHDFTEKRDCFLTLEDTLVGFIMNGLTWCGKEESNETFTTGCPGWTDCVNNTVRSFWNRASAAFADAACGDVTAMLNGSIATPFSPTSIFATIEVKRFKAAKVKSLSVVLVTKENKGTTCDDPSLQDLQKEIETKLKYNCKAVPESKIQDCISHPDTACGACCYVAGNLKCISQPIRSYHHLNSLDFVATEI</sequence>
<keyword evidence="7" id="KW-0732">Signal</keyword>
<reference evidence="8" key="1">
    <citation type="journal article" date="2014" name="Nat. Commun.">
        <title>The rainbow trout genome provides novel insights into evolution after whole-genome duplication in vertebrates.</title>
        <authorList>
            <person name="Berthelot C."/>
            <person name="Brunet F."/>
            <person name="Chalopin D."/>
            <person name="Juanchich A."/>
            <person name="Bernard M."/>
            <person name="Noel B."/>
            <person name="Bento P."/>
            <person name="Da Silva C."/>
            <person name="Labadie K."/>
            <person name="Alberti A."/>
            <person name="Aury J.M."/>
            <person name="Louis A."/>
            <person name="Dehais P."/>
            <person name="Bardou P."/>
            <person name="Montfort J."/>
            <person name="Klopp C."/>
            <person name="Cabau C."/>
            <person name="Gaspin C."/>
            <person name="Thorgaard G.H."/>
            <person name="Boussaha M."/>
            <person name="Quillet E."/>
            <person name="Guyomard R."/>
            <person name="Galiana D."/>
            <person name="Bobe J."/>
            <person name="Volff J.N."/>
            <person name="Genet C."/>
            <person name="Wincker P."/>
            <person name="Jaillon O."/>
            <person name="Roest Crollius H."/>
            <person name="Guiguen Y."/>
        </authorList>
    </citation>
    <scope>NUCLEOTIDE SEQUENCE [LARGE SCALE GENOMIC DNA]</scope>
</reference>
<dbReference type="EC" id="3.2.2.6" evidence="2"/>
<evidence type="ECO:0000256" key="4">
    <source>
        <dbReference type="ARBA" id="ARBA00022801"/>
    </source>
</evidence>
<evidence type="ECO:0000313" key="8">
    <source>
        <dbReference type="EMBL" id="CDQ59061.1"/>
    </source>
</evidence>
<dbReference type="Gene3D" id="1.20.82.10">
    <property type="entry name" value="ADP Ribosyl Cyclase, Chain A, domain 1"/>
    <property type="match status" value="1"/>
</dbReference>
<dbReference type="Pfam" id="PF02267">
    <property type="entry name" value="Rib_hydrolayse"/>
    <property type="match status" value="1"/>
</dbReference>
<evidence type="ECO:0000256" key="1">
    <source>
        <dbReference type="ARBA" id="ARBA00005406"/>
    </source>
</evidence>
<dbReference type="PANTHER" id="PTHR10912:SF9">
    <property type="entry name" value="ADP-RIBOSYL CYCLASE_CYCLIC ADP-RIBOSE HYDROLASE"/>
    <property type="match status" value="1"/>
</dbReference>
<gene>
    <name evidence="8" type="ORF">GSONMT00079154001</name>
</gene>
<dbReference type="PANTHER" id="PTHR10912">
    <property type="entry name" value="ADP-RIBOSYL CYCLASE"/>
    <property type="match status" value="1"/>
</dbReference>
<dbReference type="GO" id="GO:0016740">
    <property type="term" value="F:transferase activity"/>
    <property type="evidence" value="ECO:0007669"/>
    <property type="project" value="UniProtKB-KW"/>
</dbReference>
<comment type="similarity">
    <text evidence="1">Belongs to the ADP-ribosyl cyclase family.</text>
</comment>
<reference evidence="8" key="2">
    <citation type="submission" date="2014-03" db="EMBL/GenBank/DDBJ databases">
        <authorList>
            <person name="Genoscope - CEA"/>
        </authorList>
    </citation>
    <scope>NUCLEOTIDE SEQUENCE</scope>
</reference>
<protein>
    <recommendedName>
        <fullName evidence="2">ADP-ribosyl cyclase/cyclic ADP-ribose hydrolase</fullName>
        <ecNumber evidence="2">3.2.2.6</ecNumber>
    </recommendedName>
</protein>
<feature type="signal peptide" evidence="7">
    <location>
        <begin position="1"/>
        <end position="22"/>
    </location>
</feature>
<dbReference type="STRING" id="8022.A0A060VW65"/>
<evidence type="ECO:0000313" key="9">
    <source>
        <dbReference type="Proteomes" id="UP000193380"/>
    </source>
</evidence>
<dbReference type="PaxDb" id="8022-A0A060VW65"/>
<name>A0A060VW65_ONCMY</name>
<keyword evidence="5" id="KW-0520">NAD</keyword>
<proteinExistence type="inferred from homology"/>
<dbReference type="GO" id="GO:0061809">
    <property type="term" value="F:NAD+ nucleosidase activity, cyclic ADP-ribose generating"/>
    <property type="evidence" value="ECO:0007669"/>
    <property type="project" value="UniProtKB-EC"/>
</dbReference>
<dbReference type="EMBL" id="FR904316">
    <property type="protein sequence ID" value="CDQ59061.1"/>
    <property type="molecule type" value="Genomic_DNA"/>
</dbReference>
<dbReference type="GO" id="GO:0030890">
    <property type="term" value="P:positive regulation of B cell proliferation"/>
    <property type="evidence" value="ECO:0007669"/>
    <property type="project" value="TreeGrafter"/>
</dbReference>
<feature type="chain" id="PRO_5001589225" description="ADP-ribosyl cyclase/cyclic ADP-ribose hydrolase" evidence="7">
    <location>
        <begin position="23"/>
        <end position="299"/>
    </location>
</feature>
<evidence type="ECO:0000256" key="6">
    <source>
        <dbReference type="ARBA" id="ARBA00023157"/>
    </source>
</evidence>
<keyword evidence="6" id="KW-1015">Disulfide bond</keyword>
<evidence type="ECO:0000256" key="2">
    <source>
        <dbReference type="ARBA" id="ARBA00011982"/>
    </source>
</evidence>
<accession>A0A060VW65</accession>
<dbReference type="InterPro" id="IPR003193">
    <property type="entry name" value="ADP-ribosyl_cyclase"/>
</dbReference>
<dbReference type="SUPFAM" id="SSF52309">
    <property type="entry name" value="N-(deoxy)ribosyltransferase-like"/>
    <property type="match status" value="1"/>
</dbReference>